<dbReference type="GO" id="GO:0016491">
    <property type="term" value="F:oxidoreductase activity"/>
    <property type="evidence" value="ECO:0007669"/>
    <property type="project" value="UniProtKB-KW"/>
</dbReference>
<dbReference type="Gene3D" id="3.90.180.10">
    <property type="entry name" value="Medium-chain alcohol dehydrogenases, catalytic domain"/>
    <property type="match status" value="1"/>
</dbReference>
<dbReference type="InterPro" id="IPR013154">
    <property type="entry name" value="ADH-like_N"/>
</dbReference>
<organism evidence="3">
    <name type="scientific">Schlesneria paludicola</name>
    <dbReference type="NCBI Taxonomy" id="360056"/>
    <lineage>
        <taxon>Bacteria</taxon>
        <taxon>Pseudomonadati</taxon>
        <taxon>Planctomycetota</taxon>
        <taxon>Planctomycetia</taxon>
        <taxon>Planctomycetales</taxon>
        <taxon>Planctomycetaceae</taxon>
        <taxon>Schlesneria</taxon>
    </lineage>
</organism>
<dbReference type="InterPro" id="IPR036291">
    <property type="entry name" value="NAD(P)-bd_dom_sf"/>
</dbReference>
<feature type="domain" description="Enoyl reductase (ER)" evidence="2">
    <location>
        <begin position="7"/>
        <end position="339"/>
    </location>
</feature>
<dbReference type="SMART" id="SM00829">
    <property type="entry name" value="PKS_ER"/>
    <property type="match status" value="1"/>
</dbReference>
<evidence type="ECO:0000256" key="1">
    <source>
        <dbReference type="ARBA" id="ARBA00023002"/>
    </source>
</evidence>
<dbReference type="CDD" id="cd08261">
    <property type="entry name" value="Zn_ADH7"/>
    <property type="match status" value="1"/>
</dbReference>
<sequence length="344" mass="37712">MQAIQFERPEVLRLIDVPEPAPPLPGEAVVRVHCVGICGTDYAGYLGKMPFFSYPRIPGHELGVEVAAVGAGVTHVRPGDRCCVEPYINCQQCYACRRGHTNCCEHHQTLGVHCDGGLRPLFTVPARKLHPAPRLTYAQSALVETLAIGCHAIDRGQPQPGENLLVIGAGPIGLSVIEFARLSGARTIVMDVNAQRLAFVREQLGLSDTVVARDDGSHLDQLRELTNGQLCDVVVDATGNHRSMSQALAYCAFAGRLVYVGITQSELQFPHAPIMHRRELTLLASRNALSRDFQRIIRLIEEGQIDTRPWMTHQAPFAALLTEFPRWLRPETGVIKAVVELTGA</sequence>
<keyword evidence="1" id="KW-0560">Oxidoreductase</keyword>
<dbReference type="SUPFAM" id="SSF50129">
    <property type="entry name" value="GroES-like"/>
    <property type="match status" value="1"/>
</dbReference>
<evidence type="ECO:0000313" key="3">
    <source>
        <dbReference type="EMBL" id="HGT39386.1"/>
    </source>
</evidence>
<dbReference type="EMBL" id="DSVQ01000012">
    <property type="protein sequence ID" value="HGT39386.1"/>
    <property type="molecule type" value="Genomic_DNA"/>
</dbReference>
<gene>
    <name evidence="3" type="ORF">ENS64_09025</name>
</gene>
<name>A0A7C4QR72_9PLAN</name>
<proteinExistence type="predicted"/>
<dbReference type="AlphaFoldDB" id="A0A7C4QR72"/>
<dbReference type="InterPro" id="IPR020843">
    <property type="entry name" value="ER"/>
</dbReference>
<dbReference type="Gene3D" id="3.40.50.720">
    <property type="entry name" value="NAD(P)-binding Rossmann-like Domain"/>
    <property type="match status" value="1"/>
</dbReference>
<dbReference type="InterPro" id="IPR050129">
    <property type="entry name" value="Zn_alcohol_dh"/>
</dbReference>
<dbReference type="Pfam" id="PF08240">
    <property type="entry name" value="ADH_N"/>
    <property type="match status" value="1"/>
</dbReference>
<dbReference type="SUPFAM" id="SSF51735">
    <property type="entry name" value="NAD(P)-binding Rossmann-fold domains"/>
    <property type="match status" value="1"/>
</dbReference>
<dbReference type="PANTHER" id="PTHR43401:SF3">
    <property type="entry name" value="L-GALACTONATE-5-DEHYDROGENASE"/>
    <property type="match status" value="1"/>
</dbReference>
<dbReference type="PANTHER" id="PTHR43401">
    <property type="entry name" value="L-THREONINE 3-DEHYDROGENASE"/>
    <property type="match status" value="1"/>
</dbReference>
<accession>A0A7C4QR72</accession>
<dbReference type="Pfam" id="PF00107">
    <property type="entry name" value="ADH_zinc_N"/>
    <property type="match status" value="1"/>
</dbReference>
<comment type="caution">
    <text evidence="3">The sequence shown here is derived from an EMBL/GenBank/DDBJ whole genome shotgun (WGS) entry which is preliminary data.</text>
</comment>
<reference evidence="3" key="1">
    <citation type="journal article" date="2020" name="mSystems">
        <title>Genome- and Community-Level Interaction Insights into Carbon Utilization and Element Cycling Functions of Hydrothermarchaeota in Hydrothermal Sediment.</title>
        <authorList>
            <person name="Zhou Z."/>
            <person name="Liu Y."/>
            <person name="Xu W."/>
            <person name="Pan J."/>
            <person name="Luo Z.H."/>
            <person name="Li M."/>
        </authorList>
    </citation>
    <scope>NUCLEOTIDE SEQUENCE [LARGE SCALE GENOMIC DNA]</scope>
    <source>
        <strain evidence="3">SpSt-508</strain>
    </source>
</reference>
<dbReference type="InterPro" id="IPR013149">
    <property type="entry name" value="ADH-like_C"/>
</dbReference>
<protein>
    <submittedName>
        <fullName evidence="3">Zinc-binding alcohol dehydrogenase family protein</fullName>
    </submittedName>
</protein>
<dbReference type="InterPro" id="IPR011032">
    <property type="entry name" value="GroES-like_sf"/>
</dbReference>
<evidence type="ECO:0000259" key="2">
    <source>
        <dbReference type="SMART" id="SM00829"/>
    </source>
</evidence>